<feature type="transmembrane region" description="Helical" evidence="1">
    <location>
        <begin position="32"/>
        <end position="51"/>
    </location>
</feature>
<dbReference type="RefSeq" id="WP_245842717.1">
    <property type="nucleotide sequence ID" value="NZ_FZOQ01000021.1"/>
</dbReference>
<keyword evidence="1" id="KW-1133">Transmembrane helix</keyword>
<dbReference type="AlphaFoldDB" id="A0A239JBH5"/>
<proteinExistence type="predicted"/>
<keyword evidence="3" id="KW-1185">Reference proteome</keyword>
<sequence length="128" mass="14443">MSKRNPFSGNIKQRLSYLRESVRDNCASNPKAVVLAMLVLLSVAVMGLLVVRHLHQGNYAVSVGKLYRQLDTSGDKMTIGRSSTADMLELIKLYNTARQLDPDSLRAQDSVFLKDIDQRLNRIIHEEN</sequence>
<evidence type="ECO:0000256" key="1">
    <source>
        <dbReference type="SAM" id="Phobius"/>
    </source>
</evidence>
<reference evidence="3" key="1">
    <citation type="submission" date="2017-06" db="EMBL/GenBank/DDBJ databases">
        <authorList>
            <person name="Varghese N."/>
            <person name="Submissions S."/>
        </authorList>
    </citation>
    <scope>NUCLEOTIDE SEQUENCE [LARGE SCALE GENOMIC DNA]</scope>
    <source>
        <strain evidence="3">NKM1</strain>
    </source>
</reference>
<name>A0A239JBH5_9BACT</name>
<accession>A0A239JBH5</accession>
<dbReference type="Proteomes" id="UP000198432">
    <property type="component" value="Unassembled WGS sequence"/>
</dbReference>
<organism evidence="2 3">
    <name type="scientific">Pontibacter ummariensis</name>
    <dbReference type="NCBI Taxonomy" id="1610492"/>
    <lineage>
        <taxon>Bacteria</taxon>
        <taxon>Pseudomonadati</taxon>
        <taxon>Bacteroidota</taxon>
        <taxon>Cytophagia</taxon>
        <taxon>Cytophagales</taxon>
        <taxon>Hymenobacteraceae</taxon>
        <taxon>Pontibacter</taxon>
    </lineage>
</organism>
<evidence type="ECO:0000313" key="2">
    <source>
        <dbReference type="EMBL" id="SNT02633.1"/>
    </source>
</evidence>
<dbReference type="EMBL" id="FZOQ01000021">
    <property type="protein sequence ID" value="SNT02633.1"/>
    <property type="molecule type" value="Genomic_DNA"/>
</dbReference>
<evidence type="ECO:0000313" key="3">
    <source>
        <dbReference type="Proteomes" id="UP000198432"/>
    </source>
</evidence>
<keyword evidence="1" id="KW-0812">Transmembrane</keyword>
<protein>
    <submittedName>
        <fullName evidence="2">Uncharacterized protein</fullName>
    </submittedName>
</protein>
<keyword evidence="1" id="KW-0472">Membrane</keyword>
<gene>
    <name evidence="2" type="ORF">SAMN06296052_12111</name>
</gene>